<dbReference type="EMBL" id="FNSD01000001">
    <property type="protein sequence ID" value="SEB83688.1"/>
    <property type="molecule type" value="Genomic_DNA"/>
</dbReference>
<reference evidence="1 2" key="1">
    <citation type="submission" date="2016-10" db="EMBL/GenBank/DDBJ databases">
        <authorList>
            <person name="de Groot N.N."/>
        </authorList>
    </citation>
    <scope>NUCLEOTIDE SEQUENCE [LARGE SCALE GENOMIC DNA]</scope>
    <source>
        <strain evidence="1 2">AB35.6</strain>
    </source>
</reference>
<sequence length="104" mass="11121">MDPELSLNAWILIGNTLHAVLRGPAQLALADGSLRNRLATLDAKLAPVTQQGMLGALHDLPPADRLLLHDLCEACFGRLQGEAETLLGLDRSTAEPVLALLQVH</sequence>
<dbReference type="Proteomes" id="UP000182409">
    <property type="component" value="Unassembled WGS sequence"/>
</dbReference>
<evidence type="ECO:0000313" key="2">
    <source>
        <dbReference type="Proteomes" id="UP000182409"/>
    </source>
</evidence>
<dbReference type="AlphaFoldDB" id="A0A1H4MLU9"/>
<organism evidence="1 2">
    <name type="scientific">Terriglobus roseus</name>
    <dbReference type="NCBI Taxonomy" id="392734"/>
    <lineage>
        <taxon>Bacteria</taxon>
        <taxon>Pseudomonadati</taxon>
        <taxon>Acidobacteriota</taxon>
        <taxon>Terriglobia</taxon>
        <taxon>Terriglobales</taxon>
        <taxon>Acidobacteriaceae</taxon>
        <taxon>Terriglobus</taxon>
    </lineage>
</organism>
<evidence type="ECO:0000313" key="1">
    <source>
        <dbReference type="EMBL" id="SEB83688.1"/>
    </source>
</evidence>
<accession>A0A1H4MLU9</accession>
<dbReference type="OrthoDB" id="9860658at2"/>
<dbReference type="RefSeq" id="WP_074653677.1">
    <property type="nucleotide sequence ID" value="NZ_FNSD01000001.1"/>
</dbReference>
<name>A0A1H4MLU9_9BACT</name>
<protein>
    <submittedName>
        <fullName evidence="1">Uncharacterized protein</fullName>
    </submittedName>
</protein>
<gene>
    <name evidence="1" type="ORF">SAMN05443244_1965</name>
</gene>
<proteinExistence type="predicted"/>